<evidence type="ECO:0000313" key="3">
    <source>
        <dbReference type="EMBL" id="PHT38382.1"/>
    </source>
</evidence>
<dbReference type="InterPro" id="IPR014044">
    <property type="entry name" value="CAP_dom"/>
</dbReference>
<reference evidence="3 4" key="1">
    <citation type="journal article" date="2017" name="Genome Biol.">
        <title>New reference genome sequences of hot pepper reveal the massive evolution of plant disease-resistance genes by retroduplication.</title>
        <authorList>
            <person name="Kim S."/>
            <person name="Park J."/>
            <person name="Yeom S.I."/>
            <person name="Kim Y.M."/>
            <person name="Seo E."/>
            <person name="Kim K.T."/>
            <person name="Kim M.S."/>
            <person name="Lee J.M."/>
            <person name="Cheong K."/>
            <person name="Shin H.S."/>
            <person name="Kim S.B."/>
            <person name="Han K."/>
            <person name="Lee J."/>
            <person name="Park M."/>
            <person name="Lee H.A."/>
            <person name="Lee H.Y."/>
            <person name="Lee Y."/>
            <person name="Oh S."/>
            <person name="Lee J.H."/>
            <person name="Choi E."/>
            <person name="Choi E."/>
            <person name="Lee S.E."/>
            <person name="Jeon J."/>
            <person name="Kim H."/>
            <person name="Choi G."/>
            <person name="Song H."/>
            <person name="Lee J."/>
            <person name="Lee S.C."/>
            <person name="Kwon J.K."/>
            <person name="Lee H.Y."/>
            <person name="Koo N."/>
            <person name="Hong Y."/>
            <person name="Kim R.W."/>
            <person name="Kang W.H."/>
            <person name="Huh J.H."/>
            <person name="Kang B.C."/>
            <person name="Yang T.J."/>
            <person name="Lee Y.H."/>
            <person name="Bennetzen J.L."/>
            <person name="Choi D."/>
        </authorList>
    </citation>
    <scope>NUCLEOTIDE SEQUENCE [LARGE SCALE GENOMIC DNA]</scope>
    <source>
        <strain evidence="4">cv. PBC81</strain>
    </source>
</reference>
<dbReference type="Proteomes" id="UP000224567">
    <property type="component" value="Unassembled WGS sequence"/>
</dbReference>
<dbReference type="SUPFAM" id="SSF55797">
    <property type="entry name" value="PR-1-like"/>
    <property type="match status" value="1"/>
</dbReference>
<dbReference type="AlphaFoldDB" id="A0A2G2VZH7"/>
<dbReference type="OrthoDB" id="337038at2759"/>
<dbReference type="Gene3D" id="3.40.33.10">
    <property type="entry name" value="CAP"/>
    <property type="match status" value="1"/>
</dbReference>
<evidence type="ECO:0000313" key="4">
    <source>
        <dbReference type="Proteomes" id="UP000224567"/>
    </source>
</evidence>
<keyword evidence="4" id="KW-1185">Reference proteome</keyword>
<reference evidence="4" key="2">
    <citation type="journal article" date="2017" name="J. Anim. Genet.">
        <title>Multiple reference genome sequences of hot pepper reveal the massive evolution of plant disease resistance genes by retroduplication.</title>
        <authorList>
            <person name="Kim S."/>
            <person name="Park J."/>
            <person name="Yeom S.-I."/>
            <person name="Kim Y.-M."/>
            <person name="Seo E."/>
            <person name="Kim K.-T."/>
            <person name="Kim M.-S."/>
            <person name="Lee J.M."/>
            <person name="Cheong K."/>
            <person name="Shin H.-S."/>
            <person name="Kim S.-B."/>
            <person name="Han K."/>
            <person name="Lee J."/>
            <person name="Park M."/>
            <person name="Lee H.-A."/>
            <person name="Lee H.-Y."/>
            <person name="Lee Y."/>
            <person name="Oh S."/>
            <person name="Lee J.H."/>
            <person name="Choi E."/>
            <person name="Choi E."/>
            <person name="Lee S.E."/>
            <person name="Jeon J."/>
            <person name="Kim H."/>
            <person name="Choi G."/>
            <person name="Song H."/>
            <person name="Lee J."/>
            <person name="Lee S.-C."/>
            <person name="Kwon J.-K."/>
            <person name="Lee H.-Y."/>
            <person name="Koo N."/>
            <person name="Hong Y."/>
            <person name="Kim R.W."/>
            <person name="Kang W.-H."/>
            <person name="Huh J.H."/>
            <person name="Kang B.-C."/>
            <person name="Yang T.-J."/>
            <person name="Lee Y.-H."/>
            <person name="Bennetzen J.L."/>
            <person name="Choi D."/>
        </authorList>
    </citation>
    <scope>NUCLEOTIDE SEQUENCE [LARGE SCALE GENOMIC DNA]</scope>
    <source>
        <strain evidence="4">cv. PBC81</strain>
    </source>
</reference>
<keyword evidence="1" id="KW-0732">Signal</keyword>
<evidence type="ECO:0000256" key="1">
    <source>
        <dbReference type="SAM" id="SignalP"/>
    </source>
</evidence>
<dbReference type="PANTHER" id="PTHR10334">
    <property type="entry name" value="CYSTEINE-RICH SECRETORY PROTEIN-RELATED"/>
    <property type="match status" value="1"/>
</dbReference>
<protein>
    <recommendedName>
        <fullName evidence="2">SCP domain-containing protein</fullName>
    </recommendedName>
</protein>
<dbReference type="Pfam" id="PF00188">
    <property type="entry name" value="CAP"/>
    <property type="match status" value="1"/>
</dbReference>
<dbReference type="STRING" id="33114.A0A2G2VZH7"/>
<dbReference type="PRINTS" id="PR00837">
    <property type="entry name" value="V5TPXLIKE"/>
</dbReference>
<gene>
    <name evidence="3" type="ORF">CQW23_21955</name>
</gene>
<name>A0A2G2VZH7_CAPBA</name>
<organism evidence="3 4">
    <name type="scientific">Capsicum baccatum</name>
    <name type="common">Peruvian pepper</name>
    <dbReference type="NCBI Taxonomy" id="33114"/>
    <lineage>
        <taxon>Eukaryota</taxon>
        <taxon>Viridiplantae</taxon>
        <taxon>Streptophyta</taxon>
        <taxon>Embryophyta</taxon>
        <taxon>Tracheophyta</taxon>
        <taxon>Spermatophyta</taxon>
        <taxon>Magnoliopsida</taxon>
        <taxon>eudicotyledons</taxon>
        <taxon>Gunneridae</taxon>
        <taxon>Pentapetalae</taxon>
        <taxon>asterids</taxon>
        <taxon>lamiids</taxon>
        <taxon>Solanales</taxon>
        <taxon>Solanaceae</taxon>
        <taxon>Solanoideae</taxon>
        <taxon>Capsiceae</taxon>
        <taxon>Capsicum</taxon>
    </lineage>
</organism>
<dbReference type="SMART" id="SM00198">
    <property type="entry name" value="SCP"/>
    <property type="match status" value="1"/>
</dbReference>
<sequence length="183" mass="21196">MSMSMAPSTFLLLSVLLTFINVSIQIDPPPTFNWLQEEYLKAHNDLRKSVGVPPLEWDAKLAAHALYWANQRKEDCDYRRHSLGLYGENIFWERYPATSATQIVQKWFNEKSNFDEVNNVCKCNPERERCECGHYLNVVSKATTKVGCSGNVYCNDQKGLYIVCSYHPIRNYKGLNPLKFEFN</sequence>
<dbReference type="InterPro" id="IPR001283">
    <property type="entry name" value="CRISP-related"/>
</dbReference>
<comment type="caution">
    <text evidence="3">The sequence shown here is derived from an EMBL/GenBank/DDBJ whole genome shotgun (WGS) entry which is preliminary data.</text>
</comment>
<dbReference type="EMBL" id="MLFT02000009">
    <property type="protein sequence ID" value="PHT38382.1"/>
    <property type="molecule type" value="Genomic_DNA"/>
</dbReference>
<feature type="chain" id="PRO_5013928588" description="SCP domain-containing protein" evidence="1">
    <location>
        <begin position="26"/>
        <end position="183"/>
    </location>
</feature>
<proteinExistence type="predicted"/>
<dbReference type="InterPro" id="IPR035940">
    <property type="entry name" value="CAP_sf"/>
</dbReference>
<accession>A0A2G2VZH7</accession>
<feature type="signal peptide" evidence="1">
    <location>
        <begin position="1"/>
        <end position="25"/>
    </location>
</feature>
<dbReference type="FunFam" id="3.40.33.10:FF:000004">
    <property type="entry name" value="CAP, cysteine-rich secretory protein, antigen 5"/>
    <property type="match status" value="1"/>
</dbReference>
<feature type="domain" description="SCP" evidence="2">
    <location>
        <begin position="36"/>
        <end position="174"/>
    </location>
</feature>
<evidence type="ECO:0000259" key="2">
    <source>
        <dbReference type="SMART" id="SM00198"/>
    </source>
</evidence>